<name>A0ABT9JHS3_9RHOB</name>
<evidence type="ECO:0000313" key="1">
    <source>
        <dbReference type="EMBL" id="MDP5309290.1"/>
    </source>
</evidence>
<sequence length="197" mass="21953">MPLPPRAFFTIQETAIRWGCSLDELAGWAAVGKLDIAMAIEPVHHGAGFMSGFVAVPVTDILGLFRNNGGETARRAVRRIRPLGQEDWIWLSGPADPIEVSLDDLLIMSDDVHQFETDHDVLRRSSGTGAPNRYDWEGLFAMLIRRVHFEGVPASQAELIAIAQEWFAEKSPNGEVPDERTLRRRLGPIWRSLQGDA</sequence>
<gene>
    <name evidence="1" type="ORF">Q5Y72_19690</name>
</gene>
<proteinExistence type="predicted"/>
<dbReference type="RefSeq" id="WP_305965081.1">
    <property type="nucleotide sequence ID" value="NZ_JAVAMQ010000065.1"/>
</dbReference>
<comment type="caution">
    <text evidence="1">The sequence shown here is derived from an EMBL/GenBank/DDBJ whole genome shotgun (WGS) entry which is preliminary data.</text>
</comment>
<evidence type="ECO:0000313" key="2">
    <source>
        <dbReference type="Proteomes" id="UP001224997"/>
    </source>
</evidence>
<dbReference type="EMBL" id="JAVAMQ010000065">
    <property type="protein sequence ID" value="MDP5309290.1"/>
    <property type="molecule type" value="Genomic_DNA"/>
</dbReference>
<organism evidence="1 2">
    <name type="scientific">Paracoccus spongiarum</name>
    <dbReference type="NCBI Taxonomy" id="3064387"/>
    <lineage>
        <taxon>Bacteria</taxon>
        <taxon>Pseudomonadati</taxon>
        <taxon>Pseudomonadota</taxon>
        <taxon>Alphaproteobacteria</taxon>
        <taxon>Rhodobacterales</taxon>
        <taxon>Paracoccaceae</taxon>
        <taxon>Paracoccus</taxon>
    </lineage>
</organism>
<reference evidence="1 2" key="1">
    <citation type="submission" date="2023-08" db="EMBL/GenBank/DDBJ databases">
        <authorList>
            <person name="Park J.-S."/>
        </authorList>
    </citation>
    <scope>NUCLEOTIDE SEQUENCE [LARGE SCALE GENOMIC DNA]</scope>
    <source>
        <strain evidence="1 2">2205BS29-5</strain>
    </source>
</reference>
<keyword evidence="2" id="KW-1185">Reference proteome</keyword>
<accession>A0ABT9JHS3</accession>
<evidence type="ECO:0008006" key="3">
    <source>
        <dbReference type="Google" id="ProtNLM"/>
    </source>
</evidence>
<dbReference type="Proteomes" id="UP001224997">
    <property type="component" value="Unassembled WGS sequence"/>
</dbReference>
<protein>
    <recommendedName>
        <fullName evidence="3">DUF4304 domain-containing protein</fullName>
    </recommendedName>
</protein>